<dbReference type="GO" id="GO:0005975">
    <property type="term" value="P:carbohydrate metabolic process"/>
    <property type="evidence" value="ECO:0007669"/>
    <property type="project" value="UniProtKB-UniRule"/>
</dbReference>
<evidence type="ECO:0000313" key="10">
    <source>
        <dbReference type="Proteomes" id="UP000245916"/>
    </source>
</evidence>
<evidence type="ECO:0000256" key="6">
    <source>
        <dbReference type="ARBA" id="ARBA00020337"/>
    </source>
</evidence>
<dbReference type="Proteomes" id="UP000245916">
    <property type="component" value="Unassembled WGS sequence"/>
</dbReference>
<dbReference type="GO" id="GO:0017057">
    <property type="term" value="F:6-phosphogluconolactonase activity"/>
    <property type="evidence" value="ECO:0007669"/>
    <property type="project" value="UniProtKB-UniRule"/>
</dbReference>
<evidence type="ECO:0000256" key="1">
    <source>
        <dbReference type="ARBA" id="ARBA00000832"/>
    </source>
</evidence>
<dbReference type="AlphaFoldDB" id="A0A2U2J5C5"/>
<comment type="similarity">
    <text evidence="4 7">Belongs to the glucosamine/galactosamine-6-phosphate isomerase family. 6-phosphogluconolactonase subfamily.</text>
</comment>
<evidence type="ECO:0000256" key="4">
    <source>
        <dbReference type="ARBA" id="ARBA00010662"/>
    </source>
</evidence>
<feature type="domain" description="Glucosamine/galactosamine-6-phosphate isomerase" evidence="8">
    <location>
        <begin position="11"/>
        <end position="222"/>
    </location>
</feature>
<evidence type="ECO:0000313" key="9">
    <source>
        <dbReference type="EMBL" id="PWG03548.1"/>
    </source>
</evidence>
<keyword evidence="7" id="KW-0378">Hydrolase</keyword>
<evidence type="ECO:0000256" key="2">
    <source>
        <dbReference type="ARBA" id="ARBA00002681"/>
    </source>
</evidence>
<evidence type="ECO:0000259" key="8">
    <source>
        <dbReference type="Pfam" id="PF01182"/>
    </source>
</evidence>
<comment type="pathway">
    <text evidence="3 7">Carbohydrate degradation; pentose phosphate pathway; D-ribulose 5-phosphate from D-glucose 6-phosphate (oxidative stage): step 2/3.</text>
</comment>
<dbReference type="SUPFAM" id="SSF100950">
    <property type="entry name" value="NagB/RpiA/CoA transferase-like"/>
    <property type="match status" value="1"/>
</dbReference>
<dbReference type="InterPro" id="IPR005900">
    <property type="entry name" value="6-phosphogluconolactonase_DevB"/>
</dbReference>
<dbReference type="UniPathway" id="UPA00115">
    <property type="reaction ID" value="UER00409"/>
</dbReference>
<dbReference type="InterPro" id="IPR039104">
    <property type="entry name" value="6PGL"/>
</dbReference>
<dbReference type="EC" id="3.1.1.31" evidence="5 7"/>
<dbReference type="RefSeq" id="WP_109271686.1">
    <property type="nucleotide sequence ID" value="NZ_QFFF01000001.1"/>
</dbReference>
<comment type="function">
    <text evidence="2 7">Hydrolysis of 6-phosphogluconolactone to 6-phosphogluconate.</text>
</comment>
<dbReference type="InterPro" id="IPR006148">
    <property type="entry name" value="Glc/Gal-6P_isomerase"/>
</dbReference>
<proteinExistence type="inferred from homology"/>
<comment type="catalytic activity">
    <reaction evidence="1 7">
        <text>6-phospho-D-glucono-1,5-lactone + H2O = 6-phospho-D-gluconate + H(+)</text>
        <dbReference type="Rhea" id="RHEA:12556"/>
        <dbReference type="ChEBI" id="CHEBI:15377"/>
        <dbReference type="ChEBI" id="CHEBI:15378"/>
        <dbReference type="ChEBI" id="CHEBI:57955"/>
        <dbReference type="ChEBI" id="CHEBI:58759"/>
        <dbReference type="EC" id="3.1.1.31"/>
    </reaction>
</comment>
<evidence type="ECO:0000256" key="5">
    <source>
        <dbReference type="ARBA" id="ARBA00013198"/>
    </source>
</evidence>
<name>A0A2U2J5C5_9SPHN</name>
<evidence type="ECO:0000256" key="3">
    <source>
        <dbReference type="ARBA" id="ARBA00004961"/>
    </source>
</evidence>
<dbReference type="CDD" id="cd01400">
    <property type="entry name" value="6PGL"/>
    <property type="match status" value="1"/>
</dbReference>
<dbReference type="GO" id="GO:0006098">
    <property type="term" value="P:pentose-phosphate shunt"/>
    <property type="evidence" value="ECO:0007669"/>
    <property type="project" value="UniProtKB-UniPathway"/>
</dbReference>
<keyword evidence="10" id="KW-1185">Reference proteome</keyword>
<accession>A0A2U2J5C5</accession>
<protein>
    <recommendedName>
        <fullName evidence="6 7">6-phosphogluconolactonase</fullName>
        <shortName evidence="7">6PGL</shortName>
        <ecNumber evidence="5 7">3.1.1.31</ecNumber>
    </recommendedName>
</protein>
<gene>
    <name evidence="7 9" type="primary">pgl</name>
    <name evidence="9" type="ORF">DF286_12190</name>
</gene>
<reference evidence="9 10" key="1">
    <citation type="submission" date="2018-05" db="EMBL/GenBank/DDBJ databases">
        <title>Genome of Sphingosinicella humi QZX222.</title>
        <authorList>
            <person name="Qiao Z."/>
            <person name="Wang G."/>
        </authorList>
    </citation>
    <scope>NUCLEOTIDE SEQUENCE [LARGE SCALE GENOMIC DNA]</scope>
    <source>
        <strain evidence="9 10">QZX222</strain>
    </source>
</reference>
<dbReference type="NCBIfam" id="TIGR01198">
    <property type="entry name" value="pgl"/>
    <property type="match status" value="1"/>
</dbReference>
<dbReference type="PANTHER" id="PTHR11054:SF0">
    <property type="entry name" value="6-PHOSPHOGLUCONOLACTONASE"/>
    <property type="match status" value="1"/>
</dbReference>
<dbReference type="Gene3D" id="3.40.50.1360">
    <property type="match status" value="1"/>
</dbReference>
<dbReference type="PANTHER" id="PTHR11054">
    <property type="entry name" value="6-PHOSPHOGLUCONOLACTONASE"/>
    <property type="match status" value="1"/>
</dbReference>
<dbReference type="InterPro" id="IPR037171">
    <property type="entry name" value="NagB/RpiA_transferase-like"/>
</dbReference>
<dbReference type="EMBL" id="QFFF01000001">
    <property type="protein sequence ID" value="PWG03548.1"/>
    <property type="molecule type" value="Genomic_DNA"/>
</dbReference>
<dbReference type="Pfam" id="PF01182">
    <property type="entry name" value="Glucosamine_iso"/>
    <property type="match status" value="1"/>
</dbReference>
<organism evidence="9 10">
    <name type="scientific">Allosphingosinicella humi</name>
    <dbReference type="NCBI Taxonomy" id="2068657"/>
    <lineage>
        <taxon>Bacteria</taxon>
        <taxon>Pseudomonadati</taxon>
        <taxon>Pseudomonadota</taxon>
        <taxon>Alphaproteobacteria</taxon>
        <taxon>Sphingomonadales</taxon>
        <taxon>Sphingomonadaceae</taxon>
        <taxon>Allosphingosinicella</taxon>
    </lineage>
</organism>
<comment type="caution">
    <text evidence="9">The sequence shown here is derived from an EMBL/GenBank/DDBJ whole genome shotgun (WGS) entry which is preliminary data.</text>
</comment>
<evidence type="ECO:0000256" key="7">
    <source>
        <dbReference type="RuleBase" id="RU365095"/>
    </source>
</evidence>
<sequence>MDEVEWWEFDTPAEMAEQVAGDVAFVVESAIEAHGGARIALTGGRTPDVVYEALLKKEIDWSKVTLLPTDDRLVPLGDPLSNHAKLQHFFGKTGAEIVSLVDEAALGNYQEAGRLGDERLARLEWPLDLVMLGVGSDGHTASILPGPDFDRAVAGPRERRVVGVHPDPMPADAPVDRVTLTAAAIASARAVMVVLTGDEKRAVVEKAIEAGPLSSTPIGRVVAEVDASIDIFWSR</sequence>
<dbReference type="OrthoDB" id="9810967at2"/>